<dbReference type="CDD" id="cd16029">
    <property type="entry name" value="4-S"/>
    <property type="match status" value="1"/>
</dbReference>
<gene>
    <name evidence="6" type="ORF">PSNMU_V1.4_AUG-EV-PASAV3_0049070</name>
</gene>
<feature type="region of interest" description="Disordered" evidence="4">
    <location>
        <begin position="1"/>
        <end position="24"/>
    </location>
</feature>
<evidence type="ECO:0000259" key="5">
    <source>
        <dbReference type="Pfam" id="PF00884"/>
    </source>
</evidence>
<feature type="region of interest" description="Disordered" evidence="4">
    <location>
        <begin position="212"/>
        <end position="233"/>
    </location>
</feature>
<dbReference type="Proteomes" id="UP000291116">
    <property type="component" value="Unassembled WGS sequence"/>
</dbReference>
<feature type="domain" description="Sulfatase N-terminal" evidence="5">
    <location>
        <begin position="235"/>
        <end position="454"/>
    </location>
</feature>
<feature type="domain" description="Sulfatase N-terminal" evidence="5">
    <location>
        <begin position="155"/>
        <end position="215"/>
    </location>
</feature>
<dbReference type="Pfam" id="PF00884">
    <property type="entry name" value="Sulfatase"/>
    <property type="match status" value="2"/>
</dbReference>
<dbReference type="EMBL" id="CAACVS010000154">
    <property type="protein sequence ID" value="VEU38094.1"/>
    <property type="molecule type" value="Genomic_DNA"/>
</dbReference>
<keyword evidence="2" id="KW-0106">Calcium</keyword>
<dbReference type="SUPFAM" id="SSF53649">
    <property type="entry name" value="Alkaline phosphatase-like"/>
    <property type="match status" value="1"/>
</dbReference>
<dbReference type="AlphaFoldDB" id="A0A448Z7S3"/>
<evidence type="ECO:0000313" key="7">
    <source>
        <dbReference type="Proteomes" id="UP000291116"/>
    </source>
</evidence>
<protein>
    <recommendedName>
        <fullName evidence="5">Sulfatase N-terminal domain-containing protein</fullName>
    </recommendedName>
</protein>
<dbReference type="Gene3D" id="3.40.720.10">
    <property type="entry name" value="Alkaline Phosphatase, subunit A"/>
    <property type="match status" value="1"/>
</dbReference>
<evidence type="ECO:0000256" key="1">
    <source>
        <dbReference type="ARBA" id="ARBA00022723"/>
    </source>
</evidence>
<dbReference type="InterPro" id="IPR047115">
    <property type="entry name" value="ARSB"/>
</dbReference>
<feature type="compositionally biased region" description="Low complexity" evidence="4">
    <location>
        <begin position="458"/>
        <end position="467"/>
    </location>
</feature>
<organism evidence="6 7">
    <name type="scientific">Pseudo-nitzschia multistriata</name>
    <dbReference type="NCBI Taxonomy" id="183589"/>
    <lineage>
        <taxon>Eukaryota</taxon>
        <taxon>Sar</taxon>
        <taxon>Stramenopiles</taxon>
        <taxon>Ochrophyta</taxon>
        <taxon>Bacillariophyta</taxon>
        <taxon>Bacillariophyceae</taxon>
        <taxon>Bacillariophycidae</taxon>
        <taxon>Bacillariales</taxon>
        <taxon>Bacillariaceae</taxon>
        <taxon>Pseudo-nitzschia</taxon>
    </lineage>
</organism>
<dbReference type="Gene3D" id="3.30.1120.10">
    <property type="match status" value="1"/>
</dbReference>
<evidence type="ECO:0000256" key="2">
    <source>
        <dbReference type="ARBA" id="ARBA00022837"/>
    </source>
</evidence>
<evidence type="ECO:0000256" key="4">
    <source>
        <dbReference type="SAM" id="MobiDB-lite"/>
    </source>
</evidence>
<accession>A0A448Z7S3</accession>
<dbReference type="InterPro" id="IPR000917">
    <property type="entry name" value="Sulfatase_N"/>
</dbReference>
<keyword evidence="3" id="KW-0325">Glycoprotein</keyword>
<dbReference type="GO" id="GO:0008484">
    <property type="term" value="F:sulfuric ester hydrolase activity"/>
    <property type="evidence" value="ECO:0007669"/>
    <property type="project" value="InterPro"/>
</dbReference>
<keyword evidence="1" id="KW-0479">Metal-binding</keyword>
<name>A0A448Z7S3_9STRA</name>
<dbReference type="InterPro" id="IPR017850">
    <property type="entry name" value="Alkaline_phosphatase_core_sf"/>
</dbReference>
<dbReference type="OrthoDB" id="408574at2759"/>
<dbReference type="PANTHER" id="PTHR10342">
    <property type="entry name" value="ARYLSULFATASE"/>
    <property type="match status" value="1"/>
</dbReference>
<reference evidence="6 7" key="1">
    <citation type="submission" date="2019-01" db="EMBL/GenBank/DDBJ databases">
        <authorList>
            <person name="Ferrante I. M."/>
        </authorList>
    </citation>
    <scope>NUCLEOTIDE SEQUENCE [LARGE SCALE GENOMIC DNA]</scope>
    <source>
        <strain evidence="6 7">B856</strain>
    </source>
</reference>
<feature type="region of interest" description="Disordered" evidence="4">
    <location>
        <begin position="458"/>
        <end position="502"/>
    </location>
</feature>
<proteinExistence type="predicted"/>
<dbReference type="GO" id="GO:0046872">
    <property type="term" value="F:metal ion binding"/>
    <property type="evidence" value="ECO:0007669"/>
    <property type="project" value="UniProtKB-KW"/>
</dbReference>
<feature type="compositionally biased region" description="Basic and acidic residues" evidence="4">
    <location>
        <begin position="616"/>
        <end position="627"/>
    </location>
</feature>
<sequence>MWLSTEAPKEQHNHSKRNESNKEIHKTMATITTNRAPTKPNAGGKRNANPSLLFPTFFLVLTLLVRDRSFGGLGVVGAAGQQRQQQQQKPPKQLPHIVMIVLDDLGSHDLGLHGTGIHTPNIDGFVAEARNRNVGESYGGESYGGDGDGDERPTGIYLEQYYVLPYCSPTRAALLSGMYPLRTGVHNVIIPKSTAGLPLDVETLPEMLKRAGTKRAGTAGNNHDDDDDDDDETTYRTHAVGKWHLGHSAWEQTPTFRGFDSFFGFYMGGQDYFTHESDASNGVGGVDLHRDARPRCGEGCSRVVGSERGNYSTHVFTREAIAVVEDHAAEAAATNATAPPLFLYLAYQAVHCPNEVPKEYVDRYKARTNWTDQRKNYAGMLTAADEGIGNLTASLKDHGLWENTLVVVTTDNGGPTTVGCVQGSSNFPKRGGKCSLWEGGTTGDALVGGPALEGLLLQQQQQQQQQQTTGEKRSARDKRNHRDGAGGATENAAASSNTGGGRRRYNNLFHVVDWFPTLAEWVGVVPRNQSVQDGVSQATALLSALPGGSRGLPPPPRTELFGGYAMCVDHDPGRGTPDWYGPAIRHRNWKLVYGSTAGPDASNKFPEGSDSIVPPGEDHHSDGDNKNNHPHGNTTRLPREARYLLFDLATDPGETSDLAGKYPEVLRDMVEKLRLYRKSFVYPQINDDSGCPFPGLVNTSDAGPAWIPWCKDLQETILALQ</sequence>
<evidence type="ECO:0000256" key="3">
    <source>
        <dbReference type="ARBA" id="ARBA00023180"/>
    </source>
</evidence>
<feature type="compositionally biased region" description="Basic and acidic residues" evidence="4">
    <location>
        <begin position="7"/>
        <end position="24"/>
    </location>
</feature>
<feature type="region of interest" description="Disordered" evidence="4">
    <location>
        <begin position="600"/>
        <end position="636"/>
    </location>
</feature>
<dbReference type="PANTHER" id="PTHR10342:SF274">
    <property type="entry name" value="ARYLSULFATASE B"/>
    <property type="match status" value="1"/>
</dbReference>
<evidence type="ECO:0000313" key="6">
    <source>
        <dbReference type="EMBL" id="VEU38094.1"/>
    </source>
</evidence>
<keyword evidence="7" id="KW-1185">Reference proteome</keyword>